<dbReference type="Proteomes" id="UP000242180">
    <property type="component" value="Unassembled WGS sequence"/>
</dbReference>
<reference evidence="2 3" key="1">
    <citation type="submission" date="2016-07" db="EMBL/GenBank/DDBJ databases">
        <title>Pervasive Adenine N6-methylation of Active Genes in Fungi.</title>
        <authorList>
            <consortium name="DOE Joint Genome Institute"/>
            <person name="Mondo S.J."/>
            <person name="Dannebaum R.O."/>
            <person name="Kuo R.C."/>
            <person name="Labutti K."/>
            <person name="Haridas S."/>
            <person name="Kuo A."/>
            <person name="Salamov A."/>
            <person name="Ahrendt S.R."/>
            <person name="Lipzen A."/>
            <person name="Sullivan W."/>
            <person name="Andreopoulos W.B."/>
            <person name="Clum A."/>
            <person name="Lindquist E."/>
            <person name="Daum C."/>
            <person name="Ramamoorthy G.K."/>
            <person name="Gryganskyi A."/>
            <person name="Culley D."/>
            <person name="Magnuson J.K."/>
            <person name="James T.Y."/>
            <person name="O'Malley M.A."/>
            <person name="Stajich J.E."/>
            <person name="Spatafora J.W."/>
            <person name="Visel A."/>
            <person name="Grigoriev I.V."/>
        </authorList>
    </citation>
    <scope>NUCLEOTIDE SEQUENCE [LARGE SCALE GENOMIC DNA]</scope>
    <source>
        <strain evidence="2 3">NRRL 2496</strain>
    </source>
</reference>
<gene>
    <name evidence="2" type="ORF">BCR43DRAFT_510369</name>
</gene>
<evidence type="ECO:0000313" key="3">
    <source>
        <dbReference type="Proteomes" id="UP000242180"/>
    </source>
</evidence>
<dbReference type="InterPro" id="IPR011043">
    <property type="entry name" value="Gal_Oxase/kelch_b-propeller"/>
</dbReference>
<dbReference type="InParanoid" id="A0A1X2HUQ2"/>
<evidence type="ECO:0000256" key="1">
    <source>
        <dbReference type="SAM" id="Phobius"/>
    </source>
</evidence>
<keyword evidence="3" id="KW-1185">Reference proteome</keyword>
<keyword evidence="1" id="KW-0472">Membrane</keyword>
<keyword evidence="1" id="KW-0812">Transmembrane</keyword>
<accession>A0A1X2HUQ2</accession>
<dbReference type="InterPro" id="IPR015915">
    <property type="entry name" value="Kelch-typ_b-propeller"/>
</dbReference>
<feature type="transmembrane region" description="Helical" evidence="1">
    <location>
        <begin position="348"/>
        <end position="369"/>
    </location>
</feature>
<dbReference type="OMA" id="WICTVCI"/>
<comment type="caution">
    <text evidence="2">The sequence shown here is derived from an EMBL/GenBank/DDBJ whole genome shotgun (WGS) entry which is preliminary data.</text>
</comment>
<dbReference type="AlphaFoldDB" id="A0A1X2HUQ2"/>
<protein>
    <submittedName>
        <fullName evidence="2">Uncharacterized protein</fullName>
    </submittedName>
</protein>
<dbReference type="EMBL" id="MCGN01000001">
    <property type="protein sequence ID" value="ORZ03299.1"/>
    <property type="molecule type" value="Genomic_DNA"/>
</dbReference>
<name>A0A1X2HUQ2_SYNRA</name>
<dbReference type="SUPFAM" id="SSF50965">
    <property type="entry name" value="Galactose oxidase, central domain"/>
    <property type="match status" value="1"/>
</dbReference>
<proteinExistence type="predicted"/>
<organism evidence="2 3">
    <name type="scientific">Syncephalastrum racemosum</name>
    <name type="common">Filamentous fungus</name>
    <dbReference type="NCBI Taxonomy" id="13706"/>
    <lineage>
        <taxon>Eukaryota</taxon>
        <taxon>Fungi</taxon>
        <taxon>Fungi incertae sedis</taxon>
        <taxon>Mucoromycota</taxon>
        <taxon>Mucoromycotina</taxon>
        <taxon>Mucoromycetes</taxon>
        <taxon>Mucorales</taxon>
        <taxon>Syncephalastraceae</taxon>
        <taxon>Syncephalastrum</taxon>
    </lineage>
</organism>
<dbReference type="Gene3D" id="2.120.10.80">
    <property type="entry name" value="Kelch-type beta propeller"/>
    <property type="match status" value="1"/>
</dbReference>
<keyword evidence="1" id="KW-1133">Transmembrane helix</keyword>
<evidence type="ECO:0000313" key="2">
    <source>
        <dbReference type="EMBL" id="ORZ03299.1"/>
    </source>
</evidence>
<sequence>MSIQASPTPEPPQTIAHPSCFFSANKTLYAYTSAAELYALDLSSPEATFAWKMLSSLPAEMSNSGVRQRRTATCGILTNEGLIVVMTDTGDHVYDVTRRQWQNSAGNGADRSQVLVSCASHDGQMVIYDGNQTGLWEVTSATWAIVPAQDDMSPPLSTSAGDTSCASAGTFVYYLHTTQDQHGRIINELYGLDPSQRRWLGYLGSFWSRSEHVKLRGVLDLSAGQDEDIHPVQLYAFPDQEVYTFTLQPDGNIDPWFTLAVLPAEIGGNNLLGVAEPSVPVAQYITNFDDDLIAFYDNDEHVTLYNPSLNQIVAGYKVPHLPSSEDSHTALPVSIGFWDSPEGRRAKVAIGCSVAAAFLLWICTVCILWRFCRNRRSRRIVTTSQLSSLEEPQSIEKSVDTSIGKKVDSNQNTVKAFYFIMDPKTNGEDASTWSRHVRRTLAYIVYQYHQQQQGVDNPRARKASSSTLSIKTIGNISSTTHVSSSIGSRLRRFDADSSDGSPSQVPLAGHGAIDQTVAAAVNMVIRRALHLGRSLPSNPPSTDQEEEHR</sequence>